<organism evidence="1 2">
    <name type="scientific">Trichinella patagoniensis</name>
    <dbReference type="NCBI Taxonomy" id="990121"/>
    <lineage>
        <taxon>Eukaryota</taxon>
        <taxon>Metazoa</taxon>
        <taxon>Ecdysozoa</taxon>
        <taxon>Nematoda</taxon>
        <taxon>Enoplea</taxon>
        <taxon>Dorylaimia</taxon>
        <taxon>Trichinellida</taxon>
        <taxon>Trichinellidae</taxon>
        <taxon>Trichinella</taxon>
    </lineage>
</organism>
<name>A0A0V0XH19_9BILA</name>
<protein>
    <submittedName>
        <fullName evidence="1">Uncharacterized protein</fullName>
    </submittedName>
</protein>
<comment type="caution">
    <text evidence="1">The sequence shown here is derived from an EMBL/GenBank/DDBJ whole genome shotgun (WGS) entry which is preliminary data.</text>
</comment>
<dbReference type="Proteomes" id="UP000054783">
    <property type="component" value="Unassembled WGS sequence"/>
</dbReference>
<evidence type="ECO:0000313" key="2">
    <source>
        <dbReference type="Proteomes" id="UP000054783"/>
    </source>
</evidence>
<sequence length="56" mass="6429">MSVGSLCTTPDFKIPKFKLRCGDQKALQFIQSRSRPFFWELNNASTLNHLCSCTFD</sequence>
<accession>A0A0V0XH19</accession>
<evidence type="ECO:0000313" key="1">
    <source>
        <dbReference type="EMBL" id="KRX87256.1"/>
    </source>
</evidence>
<reference evidence="1 2" key="1">
    <citation type="submission" date="2015-01" db="EMBL/GenBank/DDBJ databases">
        <title>Evolution of Trichinella species and genotypes.</title>
        <authorList>
            <person name="Korhonen P.K."/>
            <person name="Edoardo P."/>
            <person name="Giuseppe L.R."/>
            <person name="Gasser R.B."/>
        </authorList>
    </citation>
    <scope>NUCLEOTIDE SEQUENCE [LARGE SCALE GENOMIC DNA]</scope>
    <source>
        <strain evidence="1">ISS2496</strain>
    </source>
</reference>
<proteinExistence type="predicted"/>
<keyword evidence="2" id="KW-1185">Reference proteome</keyword>
<dbReference type="AlphaFoldDB" id="A0A0V0XH19"/>
<gene>
    <name evidence="1" type="ORF">T12_13154</name>
</gene>
<dbReference type="EMBL" id="JYDQ01004896">
    <property type="protein sequence ID" value="KRX87256.1"/>
    <property type="molecule type" value="Genomic_DNA"/>
</dbReference>